<dbReference type="GeneID" id="63711364"/>
<feature type="compositionally biased region" description="Basic residues" evidence="1">
    <location>
        <begin position="79"/>
        <end position="89"/>
    </location>
</feature>
<keyword evidence="3" id="KW-1185">Reference proteome</keyword>
<dbReference type="AlphaFoldDB" id="A0A135LT16"/>
<feature type="region of interest" description="Disordered" evidence="1">
    <location>
        <begin position="19"/>
        <end position="101"/>
    </location>
</feature>
<name>A0A135LT16_PENPA</name>
<accession>A0A135LT16</accession>
<dbReference type="RefSeq" id="XP_040650602.1">
    <property type="nucleotide sequence ID" value="XM_040796064.1"/>
</dbReference>
<reference evidence="2 3" key="1">
    <citation type="journal article" date="2016" name="BMC Genomics">
        <title>Genome sequencing and secondary metabolism of the postharvest pathogen Penicillium griseofulvum.</title>
        <authorList>
            <person name="Banani H."/>
            <person name="Marcet-Houben M."/>
            <person name="Ballester A.R."/>
            <person name="Abbruscato P."/>
            <person name="Gonzalez-Candelas L."/>
            <person name="Gabaldon T."/>
            <person name="Spadaro D."/>
        </authorList>
    </citation>
    <scope>NUCLEOTIDE SEQUENCE [LARGE SCALE GENOMIC DNA]</scope>
    <source>
        <strain evidence="2 3">PG3</strain>
    </source>
</reference>
<comment type="caution">
    <text evidence="2">The sequence shown here is derived from an EMBL/GenBank/DDBJ whole genome shotgun (WGS) entry which is preliminary data.</text>
</comment>
<gene>
    <name evidence="2" type="ORF">PGRI_083500</name>
</gene>
<organism evidence="2 3">
    <name type="scientific">Penicillium patulum</name>
    <name type="common">Penicillium griseofulvum</name>
    <dbReference type="NCBI Taxonomy" id="5078"/>
    <lineage>
        <taxon>Eukaryota</taxon>
        <taxon>Fungi</taxon>
        <taxon>Dikarya</taxon>
        <taxon>Ascomycota</taxon>
        <taxon>Pezizomycotina</taxon>
        <taxon>Eurotiomycetes</taxon>
        <taxon>Eurotiomycetidae</taxon>
        <taxon>Eurotiales</taxon>
        <taxon>Aspergillaceae</taxon>
        <taxon>Penicillium</taxon>
    </lineage>
</organism>
<sequence>MRILSIHHLCVLDATSLDSPSSTFLRDDSMAKNPPAATAEAGSGKKRHKAKSNKLAKDNMLSRIIASEDAEATTPTPREHKKKKGRPVPKRVVATPRSGPAFDAHMYDTPLDWRPVYTLRDRETVRDAFARVREVQRQVEFDLRQMRNALRKRDWYESGDDSDARVVADDTDSSGILAVYPARRTP</sequence>
<dbReference type="Proteomes" id="UP000070168">
    <property type="component" value="Unassembled WGS sequence"/>
</dbReference>
<evidence type="ECO:0000313" key="3">
    <source>
        <dbReference type="Proteomes" id="UP000070168"/>
    </source>
</evidence>
<proteinExistence type="predicted"/>
<protein>
    <submittedName>
        <fullName evidence="2">Uncharacterized protein</fullName>
    </submittedName>
</protein>
<feature type="compositionally biased region" description="Basic residues" evidence="1">
    <location>
        <begin position="44"/>
        <end position="54"/>
    </location>
</feature>
<evidence type="ECO:0000313" key="2">
    <source>
        <dbReference type="EMBL" id="KXG52066.1"/>
    </source>
</evidence>
<dbReference type="EMBL" id="LHQR01000027">
    <property type="protein sequence ID" value="KXG52066.1"/>
    <property type="molecule type" value="Genomic_DNA"/>
</dbReference>
<evidence type="ECO:0000256" key="1">
    <source>
        <dbReference type="SAM" id="MobiDB-lite"/>
    </source>
</evidence>